<sequence>MAAKKNPLKLNKLQLRTLVLAQVIGRDERQAVHHPNGDVTLSQLPHAHGDHVHVGEFVVSAKDASGFSNPAVWVALARKGLVREDGQAITLTAEGVSYETGLGDKFLEKSDH</sequence>
<reference evidence="1 2" key="1">
    <citation type="submission" date="2015-03" db="EMBL/GenBank/DDBJ databases">
        <title>Genome sequence of Kiloniella sp. P1-1, isolated from the gut microflora of Pacific white shrimp, Penaeus vannamei.</title>
        <authorList>
            <person name="Shao Z."/>
            <person name="Wang L."/>
            <person name="Li X."/>
        </authorList>
    </citation>
    <scope>NUCLEOTIDE SEQUENCE [LARGE SCALE GENOMIC DNA]</scope>
    <source>
        <strain evidence="1 2">P1-1</strain>
    </source>
</reference>
<name>A0A0M2R182_9PROT</name>
<evidence type="ECO:0000313" key="1">
    <source>
        <dbReference type="EMBL" id="KKJ75401.1"/>
    </source>
</evidence>
<accession>A0A0M2R182</accession>
<dbReference type="OrthoDB" id="8479800at2"/>
<organism evidence="1 2">
    <name type="scientific">Kiloniella litopenaei</name>
    <dbReference type="NCBI Taxonomy" id="1549748"/>
    <lineage>
        <taxon>Bacteria</taxon>
        <taxon>Pseudomonadati</taxon>
        <taxon>Pseudomonadota</taxon>
        <taxon>Alphaproteobacteria</taxon>
        <taxon>Rhodospirillales</taxon>
        <taxon>Kiloniellaceae</taxon>
        <taxon>Kiloniella</taxon>
    </lineage>
</organism>
<proteinExistence type="predicted"/>
<dbReference type="PATRIC" id="fig|1549748.8.peg.2934"/>
<gene>
    <name evidence="1" type="ORF">WH95_18305</name>
</gene>
<dbReference type="Proteomes" id="UP000034491">
    <property type="component" value="Unassembled WGS sequence"/>
</dbReference>
<comment type="caution">
    <text evidence="1">The sequence shown here is derived from an EMBL/GenBank/DDBJ whole genome shotgun (WGS) entry which is preliminary data.</text>
</comment>
<dbReference type="RefSeq" id="WP_046509828.1">
    <property type="nucleotide sequence ID" value="NZ_LANI01000032.1"/>
</dbReference>
<evidence type="ECO:0000313" key="2">
    <source>
        <dbReference type="Proteomes" id="UP000034491"/>
    </source>
</evidence>
<dbReference type="AlphaFoldDB" id="A0A0M2R182"/>
<keyword evidence="2" id="KW-1185">Reference proteome</keyword>
<dbReference type="EMBL" id="LANI01000032">
    <property type="protein sequence ID" value="KKJ75401.1"/>
    <property type="molecule type" value="Genomic_DNA"/>
</dbReference>
<protein>
    <submittedName>
        <fullName evidence="1">Uncharacterized protein</fullName>
    </submittedName>
</protein>